<comment type="caution">
    <text evidence="3">The sequence shown here is derived from an EMBL/GenBank/DDBJ whole genome shotgun (WGS) entry which is preliminary data.</text>
</comment>
<dbReference type="Gene3D" id="1.10.10.10">
    <property type="entry name" value="Winged helix-like DNA-binding domain superfamily/Winged helix DNA-binding domain"/>
    <property type="match status" value="1"/>
</dbReference>
<protein>
    <recommendedName>
        <fullName evidence="2">HTH marR-type domain-containing protein</fullName>
    </recommendedName>
</protein>
<evidence type="ECO:0000313" key="4">
    <source>
        <dbReference type="Proteomes" id="UP001500166"/>
    </source>
</evidence>
<feature type="region of interest" description="Disordered" evidence="1">
    <location>
        <begin position="151"/>
        <end position="175"/>
    </location>
</feature>
<keyword evidence="4" id="KW-1185">Reference proteome</keyword>
<dbReference type="EMBL" id="BAAAQA010000004">
    <property type="protein sequence ID" value="GAA2111006.1"/>
    <property type="molecule type" value="Genomic_DNA"/>
</dbReference>
<proteinExistence type="predicted"/>
<dbReference type="PANTHER" id="PTHR33164">
    <property type="entry name" value="TRANSCRIPTIONAL REGULATOR, MARR FAMILY"/>
    <property type="match status" value="1"/>
</dbReference>
<dbReference type="InterPro" id="IPR036388">
    <property type="entry name" value="WH-like_DNA-bd_sf"/>
</dbReference>
<dbReference type="SMART" id="SM00347">
    <property type="entry name" value="HTH_MARR"/>
    <property type="match status" value="1"/>
</dbReference>
<dbReference type="Proteomes" id="UP001500166">
    <property type="component" value="Unassembled WGS sequence"/>
</dbReference>
<dbReference type="SUPFAM" id="SSF46785">
    <property type="entry name" value="Winged helix' DNA-binding domain"/>
    <property type="match status" value="1"/>
</dbReference>
<dbReference type="Pfam" id="PF12802">
    <property type="entry name" value="MarR_2"/>
    <property type="match status" value="1"/>
</dbReference>
<sequence>MAESRSRPDFVSPHSRELRRVVRLNEEIGYQVRRIMGLKETDYAAMSILMREPMGPSELARALHITSAAATAVVDRLVRAGHAVREPHPDDRRRMVVRAADASRAKTMEHVYPMMSMVEGELEKLDSAGRDAVLQFLTGTASRLESYRDELNDRPVEEQDTLGIWDTQGAGDQHS</sequence>
<evidence type="ECO:0000259" key="2">
    <source>
        <dbReference type="PROSITE" id="PS50995"/>
    </source>
</evidence>
<reference evidence="3 4" key="1">
    <citation type="journal article" date="2019" name="Int. J. Syst. Evol. Microbiol.">
        <title>The Global Catalogue of Microorganisms (GCM) 10K type strain sequencing project: providing services to taxonomists for standard genome sequencing and annotation.</title>
        <authorList>
            <consortium name="The Broad Institute Genomics Platform"/>
            <consortium name="The Broad Institute Genome Sequencing Center for Infectious Disease"/>
            <person name="Wu L."/>
            <person name="Ma J."/>
        </authorList>
    </citation>
    <scope>NUCLEOTIDE SEQUENCE [LARGE SCALE GENOMIC DNA]</scope>
    <source>
        <strain evidence="3 4">JCM 15914</strain>
    </source>
</reference>
<evidence type="ECO:0000313" key="3">
    <source>
        <dbReference type="EMBL" id="GAA2111006.1"/>
    </source>
</evidence>
<dbReference type="InterPro" id="IPR039422">
    <property type="entry name" value="MarR/SlyA-like"/>
</dbReference>
<dbReference type="PANTHER" id="PTHR33164:SF43">
    <property type="entry name" value="HTH-TYPE TRANSCRIPTIONAL REPRESSOR YETL"/>
    <property type="match status" value="1"/>
</dbReference>
<dbReference type="InterPro" id="IPR000835">
    <property type="entry name" value="HTH_MarR-typ"/>
</dbReference>
<organism evidence="3 4">
    <name type="scientific">Kocuria atrinae</name>
    <dbReference type="NCBI Taxonomy" id="592377"/>
    <lineage>
        <taxon>Bacteria</taxon>
        <taxon>Bacillati</taxon>
        <taxon>Actinomycetota</taxon>
        <taxon>Actinomycetes</taxon>
        <taxon>Micrococcales</taxon>
        <taxon>Micrococcaceae</taxon>
        <taxon>Kocuria</taxon>
    </lineage>
</organism>
<name>A0ABN2XF62_9MICC</name>
<accession>A0ABN2XF62</accession>
<evidence type="ECO:0000256" key="1">
    <source>
        <dbReference type="SAM" id="MobiDB-lite"/>
    </source>
</evidence>
<dbReference type="PROSITE" id="PS50995">
    <property type="entry name" value="HTH_MARR_2"/>
    <property type="match status" value="1"/>
</dbReference>
<dbReference type="InterPro" id="IPR036390">
    <property type="entry name" value="WH_DNA-bd_sf"/>
</dbReference>
<dbReference type="RefSeq" id="WP_344223575.1">
    <property type="nucleotide sequence ID" value="NZ_BAAAQA010000004.1"/>
</dbReference>
<feature type="domain" description="HTH marR-type" evidence="2">
    <location>
        <begin position="14"/>
        <end position="146"/>
    </location>
</feature>
<gene>
    <name evidence="3" type="ORF">GCM10009824_06000</name>
</gene>